<evidence type="ECO:0000256" key="2">
    <source>
        <dbReference type="ARBA" id="ARBA00022679"/>
    </source>
</evidence>
<comment type="caution">
    <text evidence="5">The sequence shown here is derived from an EMBL/GenBank/DDBJ whole genome shotgun (WGS) entry which is preliminary data.</text>
</comment>
<comment type="similarity">
    <text evidence="1">Belongs to the carbohydrate kinase PfkB family.</text>
</comment>
<accession>A0ABS6E3I0</accession>
<dbReference type="Pfam" id="PF00294">
    <property type="entry name" value="PfkB"/>
    <property type="match status" value="1"/>
</dbReference>
<evidence type="ECO:0000313" key="5">
    <source>
        <dbReference type="EMBL" id="MBU5436808.1"/>
    </source>
</evidence>
<evidence type="ECO:0000256" key="1">
    <source>
        <dbReference type="ARBA" id="ARBA00010688"/>
    </source>
</evidence>
<evidence type="ECO:0000313" key="6">
    <source>
        <dbReference type="Proteomes" id="UP000749471"/>
    </source>
</evidence>
<feature type="domain" description="Carbohydrate kinase PfkB" evidence="4">
    <location>
        <begin position="1"/>
        <end position="316"/>
    </location>
</feature>
<gene>
    <name evidence="5" type="ORF">KQI42_02240</name>
</gene>
<evidence type="ECO:0000259" key="4">
    <source>
        <dbReference type="Pfam" id="PF00294"/>
    </source>
</evidence>
<dbReference type="EMBL" id="JAHLPM010000001">
    <property type="protein sequence ID" value="MBU5436808.1"/>
    <property type="molecule type" value="Genomic_DNA"/>
</dbReference>
<protein>
    <submittedName>
        <fullName evidence="5">Sugar kinase</fullName>
    </submittedName>
</protein>
<evidence type="ECO:0000256" key="3">
    <source>
        <dbReference type="ARBA" id="ARBA00022777"/>
    </source>
</evidence>
<keyword evidence="6" id="KW-1185">Reference proteome</keyword>
<dbReference type="Proteomes" id="UP000749471">
    <property type="component" value="Unassembled WGS sequence"/>
</dbReference>
<reference evidence="5 6" key="1">
    <citation type="submission" date="2021-06" db="EMBL/GenBank/DDBJ databases">
        <authorList>
            <person name="Sun Q."/>
            <person name="Li D."/>
        </authorList>
    </citation>
    <scope>NUCLEOTIDE SEQUENCE [LARGE SCALE GENOMIC DNA]</scope>
    <source>
        <strain evidence="5 6">MSJ-40</strain>
    </source>
</reference>
<dbReference type="InterPro" id="IPR011611">
    <property type="entry name" value="PfkB_dom"/>
</dbReference>
<dbReference type="RefSeq" id="WP_216516275.1">
    <property type="nucleotide sequence ID" value="NZ_JAHLPM010000001.1"/>
</dbReference>
<proteinExistence type="inferred from homology"/>
<sequence length="340" mass="37823">MKKVVTLGEIMLRLSTPRFERFVQAESFDVVYGGGEANVAVSLANYGLDSYFVSKLPKNEIGQAAINQLRRYGVNTEYVERGGNRIGIYYLESGASMRPSKVVYDRANSSIAEASVNDFDFDEIFKDAEWFHFSGITPALSEEAAILTEEALKAAKKHGVTVSVDLNYRKNLWTPERAQEVMTNLMKYVDVCIGNEEDAELTLGFKPGKTDVTTGELELAGYQNIFKQMKEKFDFKYVISSLRESYSASDNGWSACAYDGNEFYHSRKYDVRIVDRVGGGDSFASGFIYGILSGKNFKDALEFGVAASALKHTIHGDFNMVTVSEVENLLKGDASGRVQR</sequence>
<name>A0ABS6E3I0_9FIRM</name>
<dbReference type="InterPro" id="IPR052700">
    <property type="entry name" value="Carb_kinase_PfkB-like"/>
</dbReference>
<keyword evidence="3 5" id="KW-0418">Kinase</keyword>
<dbReference type="CDD" id="cd01166">
    <property type="entry name" value="KdgK"/>
    <property type="match status" value="1"/>
</dbReference>
<dbReference type="PANTHER" id="PTHR43320:SF2">
    <property type="entry name" value="2-DEHYDRO-3-DEOXYGLUCONOKINASE_2-DEHYDRO-3-DEOXYGALACTONOKINASE"/>
    <property type="match status" value="1"/>
</dbReference>
<dbReference type="PANTHER" id="PTHR43320">
    <property type="entry name" value="SUGAR KINASE"/>
    <property type="match status" value="1"/>
</dbReference>
<dbReference type="GO" id="GO:0016301">
    <property type="term" value="F:kinase activity"/>
    <property type="evidence" value="ECO:0007669"/>
    <property type="project" value="UniProtKB-KW"/>
</dbReference>
<keyword evidence="2" id="KW-0808">Transferase</keyword>
<organism evidence="5 6">
    <name type="scientific">Tissierella simiarum</name>
    <dbReference type="NCBI Taxonomy" id="2841534"/>
    <lineage>
        <taxon>Bacteria</taxon>
        <taxon>Bacillati</taxon>
        <taxon>Bacillota</taxon>
        <taxon>Tissierellia</taxon>
        <taxon>Tissierellales</taxon>
        <taxon>Tissierellaceae</taxon>
        <taxon>Tissierella</taxon>
    </lineage>
</organism>